<proteinExistence type="predicted"/>
<evidence type="ECO:0000313" key="3">
    <source>
        <dbReference type="Proteomes" id="UP000264179"/>
    </source>
</evidence>
<dbReference type="Proteomes" id="UP000264179">
    <property type="component" value="Unassembled WGS sequence"/>
</dbReference>
<name>A0A3D5NB61_9PROT</name>
<dbReference type="AlphaFoldDB" id="A0A3D5NB61"/>
<gene>
    <name evidence="2" type="ORF">DHR80_16175</name>
</gene>
<protein>
    <submittedName>
        <fullName evidence="2">Uncharacterized protein</fullName>
    </submittedName>
</protein>
<reference evidence="2 3" key="1">
    <citation type="journal article" date="2018" name="Nat. Biotechnol.">
        <title>A standardized bacterial taxonomy based on genome phylogeny substantially revises the tree of life.</title>
        <authorList>
            <person name="Parks D.H."/>
            <person name="Chuvochina M."/>
            <person name="Waite D.W."/>
            <person name="Rinke C."/>
            <person name="Skarshewski A."/>
            <person name="Chaumeil P.A."/>
            <person name="Hugenholtz P."/>
        </authorList>
    </citation>
    <scope>NUCLEOTIDE SEQUENCE [LARGE SCALE GENOMIC DNA]</scope>
    <source>
        <strain evidence="2">UBA9881</strain>
    </source>
</reference>
<keyword evidence="1" id="KW-0732">Signal</keyword>
<evidence type="ECO:0000313" key="2">
    <source>
        <dbReference type="EMBL" id="HCW68695.1"/>
    </source>
</evidence>
<feature type="signal peptide" evidence="1">
    <location>
        <begin position="1"/>
        <end position="24"/>
    </location>
</feature>
<dbReference type="EMBL" id="DPOP01000129">
    <property type="protein sequence ID" value="HCW68695.1"/>
    <property type="molecule type" value="Genomic_DNA"/>
</dbReference>
<evidence type="ECO:0000256" key="1">
    <source>
        <dbReference type="SAM" id="SignalP"/>
    </source>
</evidence>
<accession>A0A3D5NB61</accession>
<organism evidence="2 3">
    <name type="scientific">Thalassospira lucentensis</name>
    <dbReference type="NCBI Taxonomy" id="168935"/>
    <lineage>
        <taxon>Bacteria</taxon>
        <taxon>Pseudomonadati</taxon>
        <taxon>Pseudomonadota</taxon>
        <taxon>Alphaproteobacteria</taxon>
        <taxon>Rhodospirillales</taxon>
        <taxon>Thalassospiraceae</taxon>
        <taxon>Thalassospira</taxon>
    </lineage>
</organism>
<feature type="chain" id="PRO_5017567771" evidence="1">
    <location>
        <begin position="25"/>
        <end position="313"/>
    </location>
</feature>
<sequence length="313" mass="34538">MQIVRVFNHLVMMMCMLMSVTTWAQAQTDGTPEPAITKIKNDLKSYGDIDLYVFKDRAAFLAIMDDTLGLDNIASPEKAFAKLPRSPFTITGRKSGKQIPSCQIFVPANIAPQSGNEIFAQLMRGWFGQSLTYQSSAEQTFEWLIHHEARHCMPEHFGDGDAKSHADEVDADIFAFNALSKTIKNPNGLAADIIAFRMITAAMFADASHMTGLSVKYGLTAIDPQEMLTADQEIVAFRSARKLVFARARALATRVNPTNRELTRAVTELREEIDQGGLSPPSPLVSEILMDLDDAIAHLAPKLHQSVATRQAN</sequence>
<comment type="caution">
    <text evidence="2">The sequence shown here is derived from an EMBL/GenBank/DDBJ whole genome shotgun (WGS) entry which is preliminary data.</text>
</comment>